<dbReference type="Proteomes" id="UP000199460">
    <property type="component" value="Unassembled WGS sequence"/>
</dbReference>
<gene>
    <name evidence="6" type="ORF">SAMN05216213_102191</name>
</gene>
<dbReference type="Pfam" id="PF00381">
    <property type="entry name" value="PTS-HPr"/>
    <property type="match status" value="1"/>
</dbReference>
<protein>
    <submittedName>
        <fullName evidence="6">Phosphocarrier protein</fullName>
    </submittedName>
</protein>
<evidence type="ECO:0000313" key="7">
    <source>
        <dbReference type="Proteomes" id="UP000199460"/>
    </source>
</evidence>
<keyword evidence="3" id="KW-0963">Cytoplasm</keyword>
<sequence>MPAREITIINKLGLHARAAAKFVGVASNYPCQVRIGRSAESLVDGKSIMAVMMLAAGKGTNVHLLTEGEQDEEAMAALVGLIENYFDEGE</sequence>
<dbReference type="PRINTS" id="PR00107">
    <property type="entry name" value="PHOSPHOCPHPR"/>
</dbReference>
<dbReference type="GeneID" id="300930433"/>
<dbReference type="GO" id="GO:0009401">
    <property type="term" value="P:phosphoenolpyruvate-dependent sugar phosphotransferase system"/>
    <property type="evidence" value="ECO:0007669"/>
    <property type="project" value="UniProtKB-KW"/>
</dbReference>
<dbReference type="SUPFAM" id="SSF55594">
    <property type="entry name" value="HPr-like"/>
    <property type="match status" value="1"/>
</dbReference>
<dbReference type="PROSITE" id="PS00369">
    <property type="entry name" value="PTS_HPR_HIS"/>
    <property type="match status" value="1"/>
</dbReference>
<dbReference type="RefSeq" id="WP_090427354.1">
    <property type="nucleotide sequence ID" value="NZ_CP040349.1"/>
</dbReference>
<dbReference type="CDD" id="cd00367">
    <property type="entry name" value="PTS-HPr_like"/>
    <property type="match status" value="1"/>
</dbReference>
<dbReference type="PANTHER" id="PTHR33705">
    <property type="entry name" value="PHOSPHOCARRIER PROTEIN HPR"/>
    <property type="match status" value="1"/>
</dbReference>
<name>A0A1H0MVM0_9GAMM</name>
<dbReference type="Gene3D" id="3.30.1340.10">
    <property type="entry name" value="HPr-like"/>
    <property type="match status" value="1"/>
</dbReference>
<dbReference type="GO" id="GO:0005737">
    <property type="term" value="C:cytoplasm"/>
    <property type="evidence" value="ECO:0007669"/>
    <property type="project" value="UniProtKB-SubCell"/>
</dbReference>
<dbReference type="InterPro" id="IPR050399">
    <property type="entry name" value="HPr"/>
</dbReference>
<organism evidence="6 7">
    <name type="scientific">Ectopseudomonas guguanensis</name>
    <dbReference type="NCBI Taxonomy" id="1198456"/>
    <lineage>
        <taxon>Bacteria</taxon>
        <taxon>Pseudomonadati</taxon>
        <taxon>Pseudomonadota</taxon>
        <taxon>Gammaproteobacteria</taxon>
        <taxon>Pseudomonadales</taxon>
        <taxon>Pseudomonadaceae</taxon>
        <taxon>Ectopseudomonas</taxon>
    </lineage>
</organism>
<dbReference type="PANTHER" id="PTHR33705:SF2">
    <property type="entry name" value="PHOSPHOCARRIER PROTEIN NPR"/>
    <property type="match status" value="1"/>
</dbReference>
<accession>A0A1H0MVM0</accession>
<comment type="similarity">
    <text evidence="2">Belongs to the HPr family.</text>
</comment>
<evidence type="ECO:0000256" key="4">
    <source>
        <dbReference type="ARBA" id="ARBA00022683"/>
    </source>
</evidence>
<dbReference type="AlphaFoldDB" id="A0A1H0MVM0"/>
<evidence type="ECO:0000256" key="1">
    <source>
        <dbReference type="ARBA" id="ARBA00004496"/>
    </source>
</evidence>
<evidence type="ECO:0000256" key="3">
    <source>
        <dbReference type="ARBA" id="ARBA00022490"/>
    </source>
</evidence>
<dbReference type="PROSITE" id="PS51350">
    <property type="entry name" value="PTS_HPR_DOM"/>
    <property type="match status" value="1"/>
</dbReference>
<dbReference type="InterPro" id="IPR035895">
    <property type="entry name" value="HPr-like_sf"/>
</dbReference>
<dbReference type="EMBL" id="FNJJ01000002">
    <property type="protein sequence ID" value="SDO84422.1"/>
    <property type="molecule type" value="Genomic_DNA"/>
</dbReference>
<dbReference type="OrthoDB" id="9798965at2"/>
<dbReference type="PROSITE" id="PS00589">
    <property type="entry name" value="PTS_HPR_SER"/>
    <property type="match status" value="1"/>
</dbReference>
<reference evidence="7" key="1">
    <citation type="submission" date="2016-10" db="EMBL/GenBank/DDBJ databases">
        <authorList>
            <person name="Varghese N."/>
            <person name="Submissions S."/>
        </authorList>
    </citation>
    <scope>NUCLEOTIDE SEQUENCE [LARGE SCALE GENOMIC DNA]</scope>
    <source>
        <strain evidence="7">JCM 18416</strain>
    </source>
</reference>
<evidence type="ECO:0000259" key="5">
    <source>
        <dbReference type="PROSITE" id="PS51350"/>
    </source>
</evidence>
<feature type="domain" description="HPr" evidence="5">
    <location>
        <begin position="1"/>
        <end position="89"/>
    </location>
</feature>
<keyword evidence="7" id="KW-1185">Reference proteome</keyword>
<evidence type="ECO:0000313" key="6">
    <source>
        <dbReference type="EMBL" id="SDO84422.1"/>
    </source>
</evidence>
<dbReference type="InterPro" id="IPR001020">
    <property type="entry name" value="PTS_HPr_His_P_site"/>
</dbReference>
<comment type="subcellular location">
    <subcellularLocation>
        <location evidence="1">Cytoplasm</location>
    </subcellularLocation>
</comment>
<dbReference type="InterPro" id="IPR000032">
    <property type="entry name" value="HPr-like"/>
</dbReference>
<keyword evidence="4" id="KW-0598">Phosphotransferase system</keyword>
<dbReference type="InterPro" id="IPR002114">
    <property type="entry name" value="PTS_HPr_Ser_P_site"/>
</dbReference>
<proteinExistence type="inferred from homology"/>
<evidence type="ECO:0000256" key="2">
    <source>
        <dbReference type="ARBA" id="ARBA00010736"/>
    </source>
</evidence>
<dbReference type="NCBIfam" id="TIGR01003">
    <property type="entry name" value="PTS_HPr_family"/>
    <property type="match status" value="1"/>
</dbReference>